<reference evidence="3" key="1">
    <citation type="submission" date="2021-01" db="EMBL/GenBank/DDBJ databases">
        <title>Whole genome shotgun sequence of Actinocatenispora rupis NBRC 107355.</title>
        <authorList>
            <person name="Komaki H."/>
            <person name="Tamura T."/>
        </authorList>
    </citation>
    <scope>NUCLEOTIDE SEQUENCE</scope>
    <source>
        <strain evidence="3">NBRC 107355</strain>
    </source>
</reference>
<comment type="caution">
    <text evidence="3">The sequence shown here is derived from an EMBL/GenBank/DDBJ whole genome shotgun (WGS) entry which is preliminary data.</text>
</comment>
<keyword evidence="2" id="KW-0812">Transmembrane</keyword>
<gene>
    <name evidence="3" type="ORF">Aru02nite_44060</name>
</gene>
<evidence type="ECO:0000313" key="4">
    <source>
        <dbReference type="Proteomes" id="UP000612808"/>
    </source>
</evidence>
<keyword evidence="4" id="KW-1185">Reference proteome</keyword>
<accession>A0A8J3J7P9</accession>
<dbReference type="EMBL" id="BOMB01000024">
    <property type="protein sequence ID" value="GID13517.1"/>
    <property type="molecule type" value="Genomic_DNA"/>
</dbReference>
<dbReference type="Proteomes" id="UP000612808">
    <property type="component" value="Unassembled WGS sequence"/>
</dbReference>
<dbReference type="AlphaFoldDB" id="A0A8J3J7P9"/>
<sequence length="395" mass="42701">MDGPPSYDAAPGSPPYPVPPGADGGVRPRARRIRWLVWYGSAGVVVLVLATLLIWPNQPDPAEQRVLDFLAAVLRGDVTRATAMVTDGSAAGSGIRADDPALLRPTLRGQRWHVASVRLADAMNDYTTDVTVVATIEIPGGHRVSWPFELERAGDGFPWTITDPFVHLGFGAFPLSYVVVNGQRNQHADPHDARGYLLFPGVYRFFDALPAGVTGSTTAFPLMPGTYIVAPGDRAEADGQNLTVPPLTLTPTGQRHAQTAVDTYLDGCAKHRALVTPGCPFGAEYVPEPGHPDYILMDDELKSVTWSVRRHAVVTVQPQGDEFVVVDRRPGLLKLTVTGTDEDSGYTGTASMTCPTRNTVLRLDITPSGTFRVYPEGGRDGTEHLDRDPIAWRSC</sequence>
<name>A0A8J3J7P9_9ACTN</name>
<proteinExistence type="predicted"/>
<protein>
    <submittedName>
        <fullName evidence="3">Uncharacterized protein</fullName>
    </submittedName>
</protein>
<keyword evidence="2" id="KW-0472">Membrane</keyword>
<keyword evidence="2" id="KW-1133">Transmembrane helix</keyword>
<dbReference type="RefSeq" id="WP_203660624.1">
    <property type="nucleotide sequence ID" value="NZ_BAAAZM010000011.1"/>
</dbReference>
<feature type="region of interest" description="Disordered" evidence="1">
    <location>
        <begin position="1"/>
        <end position="24"/>
    </location>
</feature>
<organism evidence="3 4">
    <name type="scientific">Actinocatenispora rupis</name>
    <dbReference type="NCBI Taxonomy" id="519421"/>
    <lineage>
        <taxon>Bacteria</taxon>
        <taxon>Bacillati</taxon>
        <taxon>Actinomycetota</taxon>
        <taxon>Actinomycetes</taxon>
        <taxon>Micromonosporales</taxon>
        <taxon>Micromonosporaceae</taxon>
        <taxon>Actinocatenispora</taxon>
    </lineage>
</organism>
<evidence type="ECO:0000256" key="1">
    <source>
        <dbReference type="SAM" id="MobiDB-lite"/>
    </source>
</evidence>
<evidence type="ECO:0000256" key="2">
    <source>
        <dbReference type="SAM" id="Phobius"/>
    </source>
</evidence>
<evidence type="ECO:0000313" key="3">
    <source>
        <dbReference type="EMBL" id="GID13517.1"/>
    </source>
</evidence>
<feature type="transmembrane region" description="Helical" evidence="2">
    <location>
        <begin position="36"/>
        <end position="55"/>
    </location>
</feature>